<evidence type="ECO:0000256" key="3">
    <source>
        <dbReference type="ARBA" id="ARBA00011738"/>
    </source>
</evidence>
<evidence type="ECO:0000256" key="8">
    <source>
        <dbReference type="ARBA" id="ARBA00022801"/>
    </source>
</evidence>
<dbReference type="InterPro" id="IPR005941">
    <property type="entry name" value="DapE_proteobac"/>
</dbReference>
<dbReference type="NCBIfam" id="NF009557">
    <property type="entry name" value="PRK13009.1"/>
    <property type="match status" value="1"/>
</dbReference>
<dbReference type="SUPFAM" id="SSF55031">
    <property type="entry name" value="Bacterial exopeptidase dimerisation domain"/>
    <property type="match status" value="1"/>
</dbReference>
<feature type="binding site" evidence="15">
    <location>
        <position position="161"/>
    </location>
    <ligand>
        <name>Zn(2+)</name>
        <dbReference type="ChEBI" id="CHEBI:29105"/>
        <label>1</label>
    </ligand>
</feature>
<comment type="caution">
    <text evidence="17">The sequence shown here is derived from an EMBL/GenBank/DDBJ whole genome shotgun (WGS) entry which is preliminary data.</text>
</comment>
<reference evidence="17 18" key="1">
    <citation type="submission" date="2023-11" db="EMBL/GenBank/DDBJ databases">
        <title>MicrobeMod: A computational toolkit for identifying prokaryotic methylation and restriction-modification with nanopore sequencing.</title>
        <authorList>
            <person name="Crits-Christoph A."/>
            <person name="Kang S.C."/>
            <person name="Lee H."/>
            <person name="Ostrov N."/>
        </authorList>
    </citation>
    <scope>NUCLEOTIDE SEQUENCE [LARGE SCALE GENOMIC DNA]</scope>
    <source>
        <strain evidence="17 18">DSMZ 700</strain>
    </source>
</reference>
<proteinExistence type="inferred from homology"/>
<comment type="function">
    <text evidence="15">Catalyzes the hydrolysis of N-succinyl-L,L-diaminopimelic acid (SDAP), forming succinate and LL-2,6-diaminopimelate (DAP), an intermediate involved in the bacterial biosynthesis of lysine and meso-diaminopimelic acid, an essential component of bacterial cell walls.</text>
</comment>
<evidence type="ECO:0000256" key="14">
    <source>
        <dbReference type="ARBA" id="ARBA00051301"/>
    </source>
</evidence>
<dbReference type="GO" id="GO:0009089">
    <property type="term" value="P:lysine biosynthetic process via diaminopimelate"/>
    <property type="evidence" value="ECO:0007669"/>
    <property type="project" value="UniProtKB-UniRule"/>
</dbReference>
<feature type="binding site" evidence="15">
    <location>
        <position position="133"/>
    </location>
    <ligand>
        <name>Zn(2+)</name>
        <dbReference type="ChEBI" id="CHEBI:29105"/>
        <label>2</label>
    </ligand>
</feature>
<dbReference type="GO" id="GO:0009014">
    <property type="term" value="F:succinyl-diaminopimelate desuccinylase activity"/>
    <property type="evidence" value="ECO:0007669"/>
    <property type="project" value="UniProtKB-UniRule"/>
</dbReference>
<comment type="cofactor">
    <cofactor evidence="15">
        <name>Zn(2+)</name>
        <dbReference type="ChEBI" id="CHEBI:29105"/>
    </cofactor>
    <cofactor evidence="15">
        <name>Co(2+)</name>
        <dbReference type="ChEBI" id="CHEBI:48828"/>
    </cofactor>
    <text evidence="15">Binds 2 Zn(2+) or Co(2+) ions per subunit.</text>
</comment>
<evidence type="ECO:0000256" key="7">
    <source>
        <dbReference type="ARBA" id="ARBA00022723"/>
    </source>
</evidence>
<dbReference type="GO" id="GO:0008777">
    <property type="term" value="F:acetylornithine deacetylase activity"/>
    <property type="evidence" value="ECO:0007669"/>
    <property type="project" value="TreeGrafter"/>
</dbReference>
<protein>
    <recommendedName>
        <fullName evidence="5 15">Succinyl-diaminopimelate desuccinylase</fullName>
        <shortName evidence="15">SDAP desuccinylase</shortName>
        <ecNumber evidence="4 15">3.5.1.18</ecNumber>
    </recommendedName>
    <alternativeName>
        <fullName evidence="13 15">N-succinyl-LL-2,6-diaminoheptanedioate amidohydrolase</fullName>
    </alternativeName>
</protein>
<dbReference type="InterPro" id="IPR011650">
    <property type="entry name" value="Peptidase_M20_dimer"/>
</dbReference>
<feature type="binding site" evidence="15">
    <location>
        <position position="346"/>
    </location>
    <ligand>
        <name>Zn(2+)</name>
        <dbReference type="ChEBI" id="CHEBI:29105"/>
        <label>2</label>
    </ligand>
</feature>
<dbReference type="GO" id="GO:0008270">
    <property type="term" value="F:zinc ion binding"/>
    <property type="evidence" value="ECO:0007669"/>
    <property type="project" value="UniProtKB-UniRule"/>
</dbReference>
<evidence type="ECO:0000259" key="16">
    <source>
        <dbReference type="Pfam" id="PF07687"/>
    </source>
</evidence>
<feature type="binding site" evidence="15">
    <location>
        <position position="99"/>
    </location>
    <ligand>
        <name>Zn(2+)</name>
        <dbReference type="ChEBI" id="CHEBI:29105"/>
        <label>2</label>
    </ligand>
</feature>
<evidence type="ECO:0000256" key="13">
    <source>
        <dbReference type="ARBA" id="ARBA00031891"/>
    </source>
</evidence>
<evidence type="ECO:0000256" key="2">
    <source>
        <dbReference type="ARBA" id="ARBA00006746"/>
    </source>
</evidence>
<keyword evidence="8 15" id="KW-0378">Hydrolase</keyword>
<organism evidence="17 18">
    <name type="scientific">Acidiphilium acidophilum</name>
    <name type="common">Thiobacillus acidophilus</name>
    <dbReference type="NCBI Taxonomy" id="76588"/>
    <lineage>
        <taxon>Bacteria</taxon>
        <taxon>Pseudomonadati</taxon>
        <taxon>Pseudomonadota</taxon>
        <taxon>Alphaproteobacteria</taxon>
        <taxon>Acetobacterales</taxon>
        <taxon>Acidocellaceae</taxon>
        <taxon>Acidiphilium</taxon>
    </lineage>
</organism>
<dbReference type="HAMAP" id="MF_01690">
    <property type="entry name" value="DapE"/>
    <property type="match status" value="1"/>
</dbReference>
<feature type="active site" evidence="15">
    <location>
        <position position="70"/>
    </location>
</feature>
<feature type="domain" description="Peptidase M20 dimerisation" evidence="16">
    <location>
        <begin position="174"/>
        <end position="280"/>
    </location>
</feature>
<comment type="catalytic activity">
    <reaction evidence="14 15">
        <text>N-succinyl-(2S,6S)-2,6-diaminopimelate + H2O = (2S,6S)-2,6-diaminopimelate + succinate</text>
        <dbReference type="Rhea" id="RHEA:22608"/>
        <dbReference type="ChEBI" id="CHEBI:15377"/>
        <dbReference type="ChEBI" id="CHEBI:30031"/>
        <dbReference type="ChEBI" id="CHEBI:57609"/>
        <dbReference type="ChEBI" id="CHEBI:58087"/>
        <dbReference type="EC" id="3.5.1.18"/>
    </reaction>
</comment>
<dbReference type="EMBL" id="JAWXYB010000018">
    <property type="protein sequence ID" value="MDX5930814.1"/>
    <property type="molecule type" value="Genomic_DNA"/>
</dbReference>
<comment type="subunit">
    <text evidence="3 15">Homodimer.</text>
</comment>
<evidence type="ECO:0000256" key="11">
    <source>
        <dbReference type="ARBA" id="ARBA00023154"/>
    </source>
</evidence>
<dbReference type="CDD" id="cd03891">
    <property type="entry name" value="M20_DapE_proteobac"/>
    <property type="match status" value="1"/>
</dbReference>
<keyword evidence="6 15" id="KW-0028">Amino-acid biosynthesis</keyword>
<keyword evidence="11 15" id="KW-0457">Lysine biosynthesis</keyword>
<feature type="binding site" evidence="15">
    <location>
        <position position="99"/>
    </location>
    <ligand>
        <name>Zn(2+)</name>
        <dbReference type="ChEBI" id="CHEBI:29105"/>
        <label>1</label>
    </ligand>
</feature>
<dbReference type="InterPro" id="IPR002933">
    <property type="entry name" value="Peptidase_M20"/>
</dbReference>
<dbReference type="Pfam" id="PF01546">
    <property type="entry name" value="Peptidase_M20"/>
    <property type="match status" value="1"/>
</dbReference>
<evidence type="ECO:0000256" key="4">
    <source>
        <dbReference type="ARBA" id="ARBA00011921"/>
    </source>
</evidence>
<evidence type="ECO:0000256" key="1">
    <source>
        <dbReference type="ARBA" id="ARBA00005130"/>
    </source>
</evidence>
<feature type="binding site" evidence="15">
    <location>
        <position position="68"/>
    </location>
    <ligand>
        <name>Zn(2+)</name>
        <dbReference type="ChEBI" id="CHEBI:29105"/>
        <label>1</label>
    </ligand>
</feature>
<dbReference type="InterPro" id="IPR036264">
    <property type="entry name" value="Bact_exopeptidase_dim_dom"/>
</dbReference>
<gene>
    <name evidence="15 17" type="primary">dapE</name>
    <name evidence="17" type="ORF">SIL87_08575</name>
</gene>
<evidence type="ECO:0000313" key="17">
    <source>
        <dbReference type="EMBL" id="MDX5930814.1"/>
    </source>
</evidence>
<evidence type="ECO:0000256" key="5">
    <source>
        <dbReference type="ARBA" id="ARBA00022391"/>
    </source>
</evidence>
<keyword evidence="12 15" id="KW-0170">Cobalt</keyword>
<dbReference type="SUPFAM" id="SSF53187">
    <property type="entry name" value="Zn-dependent exopeptidases"/>
    <property type="match status" value="1"/>
</dbReference>
<evidence type="ECO:0000256" key="6">
    <source>
        <dbReference type="ARBA" id="ARBA00022605"/>
    </source>
</evidence>
<sequence length="373" mass="39487">MIPHDPLPLAQALIRCPSVTPQDHGAQTLLATTLSSLGFAIEHQQFGPVSNLIARCGTTSPHFAFAGHTDVVPPGEGWHHPPFAAVIDEGQLFGRGAVDMKGAIAAFITAVAARQATAPSHGSISLLITGDEEGPAVDGTTRILDHLAATSALPDLCLVGEPTCRATLGDTVKIGRRGSLTAHITLTGTQGHVAYPHLADNPLHRLLPALKALRTRTLDTGNDWFEPSSLQITTIDVGNPATNVIPGTAQASLNIRFNNEHSGETLTAWIRETLSRFAPRSTCDIRVSGEPFLTEPGPLTTLLTHAVERITGITPSLDTGGGTSDARFIARYCPVAEFGLVGRSMHRTDEAVPIADLRALTEIYGAILDRVFA</sequence>
<dbReference type="RefSeq" id="WP_319613743.1">
    <property type="nucleotide sequence ID" value="NZ_JAWXYB010000018.1"/>
</dbReference>
<evidence type="ECO:0000256" key="15">
    <source>
        <dbReference type="HAMAP-Rule" id="MF_01690"/>
    </source>
</evidence>
<evidence type="ECO:0000256" key="10">
    <source>
        <dbReference type="ARBA" id="ARBA00022915"/>
    </source>
</evidence>
<feature type="active site" description="Proton acceptor" evidence="15">
    <location>
        <position position="132"/>
    </location>
</feature>
<dbReference type="Pfam" id="PF07687">
    <property type="entry name" value="M20_dimer"/>
    <property type="match status" value="1"/>
</dbReference>
<dbReference type="PANTHER" id="PTHR43808:SF31">
    <property type="entry name" value="N-ACETYL-L-CITRULLINE DEACETYLASE"/>
    <property type="match status" value="1"/>
</dbReference>
<keyword evidence="7 15" id="KW-0479">Metal-binding</keyword>
<evidence type="ECO:0000256" key="12">
    <source>
        <dbReference type="ARBA" id="ARBA00023285"/>
    </source>
</evidence>
<dbReference type="GO" id="GO:0050897">
    <property type="term" value="F:cobalt ion binding"/>
    <property type="evidence" value="ECO:0007669"/>
    <property type="project" value="UniProtKB-UniRule"/>
</dbReference>
<keyword evidence="18" id="KW-1185">Reference proteome</keyword>
<dbReference type="NCBIfam" id="TIGR01246">
    <property type="entry name" value="dapE_proteo"/>
    <property type="match status" value="1"/>
</dbReference>
<dbReference type="Gene3D" id="3.40.630.10">
    <property type="entry name" value="Zn peptidases"/>
    <property type="match status" value="2"/>
</dbReference>
<comment type="similarity">
    <text evidence="2 15">Belongs to the peptidase M20A family. DapE subfamily.</text>
</comment>
<keyword evidence="9 15" id="KW-0862">Zinc</keyword>
<dbReference type="InterPro" id="IPR050072">
    <property type="entry name" value="Peptidase_M20A"/>
</dbReference>
<dbReference type="AlphaFoldDB" id="A0AAW9DQH5"/>
<comment type="pathway">
    <text evidence="1 15">Amino-acid biosynthesis; L-lysine biosynthesis via DAP pathway; LL-2,6-diaminopimelate from (S)-tetrahydrodipicolinate (succinylase route): step 3/3.</text>
</comment>
<dbReference type="Proteomes" id="UP001279553">
    <property type="component" value="Unassembled WGS sequence"/>
</dbReference>
<keyword evidence="10 15" id="KW-0220">Diaminopimelate biosynthesis</keyword>
<dbReference type="GO" id="GO:0006526">
    <property type="term" value="P:L-arginine biosynthetic process"/>
    <property type="evidence" value="ECO:0007669"/>
    <property type="project" value="TreeGrafter"/>
</dbReference>
<accession>A0AAW9DQH5</accession>
<dbReference type="EC" id="3.5.1.18" evidence="4 15"/>
<evidence type="ECO:0000256" key="9">
    <source>
        <dbReference type="ARBA" id="ARBA00022833"/>
    </source>
</evidence>
<name>A0AAW9DQH5_ACIAO</name>
<dbReference type="PANTHER" id="PTHR43808">
    <property type="entry name" value="ACETYLORNITHINE DEACETYLASE"/>
    <property type="match status" value="1"/>
</dbReference>
<dbReference type="GO" id="GO:0019877">
    <property type="term" value="P:diaminopimelate biosynthetic process"/>
    <property type="evidence" value="ECO:0007669"/>
    <property type="project" value="UniProtKB-UniRule"/>
</dbReference>
<evidence type="ECO:0000313" key="18">
    <source>
        <dbReference type="Proteomes" id="UP001279553"/>
    </source>
</evidence>